<proteinExistence type="predicted"/>
<reference evidence="1" key="2">
    <citation type="journal article" date="2015" name="Fish Shellfish Immunol.">
        <title>Early steps in the European eel (Anguilla anguilla)-Vibrio vulnificus interaction in the gills: Role of the RtxA13 toxin.</title>
        <authorList>
            <person name="Callol A."/>
            <person name="Pajuelo D."/>
            <person name="Ebbesson L."/>
            <person name="Teles M."/>
            <person name="MacKenzie S."/>
            <person name="Amaro C."/>
        </authorList>
    </citation>
    <scope>NUCLEOTIDE SEQUENCE</scope>
</reference>
<accession>A0A0E9WYW6</accession>
<name>A0A0E9WYW6_ANGAN</name>
<sequence length="71" mass="7942">MLQHPILLIKVLTGEHNYSDIVVLSVNRALHPHWPFLNFGHSCVRKASWLLEEVSMSAGGSLLPGLDRNIL</sequence>
<reference evidence="1" key="1">
    <citation type="submission" date="2014-11" db="EMBL/GenBank/DDBJ databases">
        <authorList>
            <person name="Amaro Gonzalez C."/>
        </authorList>
    </citation>
    <scope>NUCLEOTIDE SEQUENCE</scope>
</reference>
<protein>
    <submittedName>
        <fullName evidence="1">Uncharacterized protein</fullName>
    </submittedName>
</protein>
<dbReference type="AlphaFoldDB" id="A0A0E9WYW6"/>
<dbReference type="EMBL" id="GBXM01013033">
    <property type="protein sequence ID" value="JAH95544.1"/>
    <property type="molecule type" value="Transcribed_RNA"/>
</dbReference>
<evidence type="ECO:0000313" key="1">
    <source>
        <dbReference type="EMBL" id="JAH95544.1"/>
    </source>
</evidence>
<organism evidence="1">
    <name type="scientific">Anguilla anguilla</name>
    <name type="common">European freshwater eel</name>
    <name type="synonym">Muraena anguilla</name>
    <dbReference type="NCBI Taxonomy" id="7936"/>
    <lineage>
        <taxon>Eukaryota</taxon>
        <taxon>Metazoa</taxon>
        <taxon>Chordata</taxon>
        <taxon>Craniata</taxon>
        <taxon>Vertebrata</taxon>
        <taxon>Euteleostomi</taxon>
        <taxon>Actinopterygii</taxon>
        <taxon>Neopterygii</taxon>
        <taxon>Teleostei</taxon>
        <taxon>Anguilliformes</taxon>
        <taxon>Anguillidae</taxon>
        <taxon>Anguilla</taxon>
    </lineage>
</organism>